<evidence type="ECO:0000313" key="3">
    <source>
        <dbReference type="Proteomes" id="UP000642829"/>
    </source>
</evidence>
<name>A0A8J3DBM7_9BACT</name>
<proteinExistence type="predicted"/>
<dbReference type="AlphaFoldDB" id="A0A8J3DBM7"/>
<dbReference type="InterPro" id="IPR013097">
    <property type="entry name" value="Dabb"/>
</dbReference>
<protein>
    <recommendedName>
        <fullName evidence="1">Stress-response A/B barrel domain-containing protein</fullName>
    </recommendedName>
</protein>
<dbReference type="SMART" id="SM00886">
    <property type="entry name" value="Dabb"/>
    <property type="match status" value="1"/>
</dbReference>
<dbReference type="Proteomes" id="UP000642829">
    <property type="component" value="Unassembled WGS sequence"/>
</dbReference>
<gene>
    <name evidence="2" type="ORF">GCM10007047_14860</name>
</gene>
<dbReference type="Pfam" id="PF07876">
    <property type="entry name" value="Dabb"/>
    <property type="match status" value="1"/>
</dbReference>
<sequence length="122" mass="13723">MQYPERRFSTIDFLQELGILGQMITHVVVFWLDKPYGENRERLLAATKLLGKIAGADNFRAGVTVPSSRGVVDDSFAVAISMDFADQEAADSYQAHPEHQKFIQEAVKPLVKRFVVYDFGEA</sequence>
<dbReference type="PROSITE" id="PS51502">
    <property type="entry name" value="S_R_A_B_BARREL"/>
    <property type="match status" value="1"/>
</dbReference>
<keyword evidence="3" id="KW-1185">Reference proteome</keyword>
<dbReference type="RefSeq" id="WP_189513521.1">
    <property type="nucleotide sequence ID" value="NZ_BMXG01000007.1"/>
</dbReference>
<dbReference type="InterPro" id="IPR011008">
    <property type="entry name" value="Dimeric_a/b-barrel"/>
</dbReference>
<comment type="caution">
    <text evidence="2">The sequence shown here is derived from an EMBL/GenBank/DDBJ whole genome shotgun (WGS) entry which is preliminary data.</text>
</comment>
<feature type="domain" description="Stress-response A/B barrel" evidence="1">
    <location>
        <begin position="24"/>
        <end position="119"/>
    </location>
</feature>
<dbReference type="Gene3D" id="3.30.70.100">
    <property type="match status" value="1"/>
</dbReference>
<evidence type="ECO:0000313" key="2">
    <source>
        <dbReference type="EMBL" id="GHB99607.1"/>
    </source>
</evidence>
<dbReference type="SUPFAM" id="SSF54909">
    <property type="entry name" value="Dimeric alpha+beta barrel"/>
    <property type="match status" value="1"/>
</dbReference>
<reference evidence="2" key="1">
    <citation type="journal article" date="2014" name="Int. J. Syst. Evol. Microbiol.">
        <title>Complete genome sequence of Corynebacterium casei LMG S-19264T (=DSM 44701T), isolated from a smear-ripened cheese.</title>
        <authorList>
            <consortium name="US DOE Joint Genome Institute (JGI-PGF)"/>
            <person name="Walter F."/>
            <person name="Albersmeier A."/>
            <person name="Kalinowski J."/>
            <person name="Ruckert C."/>
        </authorList>
    </citation>
    <scope>NUCLEOTIDE SEQUENCE</scope>
    <source>
        <strain evidence="2">KCTC 12870</strain>
    </source>
</reference>
<accession>A0A8J3DBM7</accession>
<evidence type="ECO:0000259" key="1">
    <source>
        <dbReference type="PROSITE" id="PS51502"/>
    </source>
</evidence>
<dbReference type="EMBL" id="BMXG01000007">
    <property type="protein sequence ID" value="GHB99607.1"/>
    <property type="molecule type" value="Genomic_DNA"/>
</dbReference>
<organism evidence="2 3">
    <name type="scientific">Cerasicoccus arenae</name>
    <dbReference type="NCBI Taxonomy" id="424488"/>
    <lineage>
        <taxon>Bacteria</taxon>
        <taxon>Pseudomonadati</taxon>
        <taxon>Verrucomicrobiota</taxon>
        <taxon>Opitutia</taxon>
        <taxon>Puniceicoccales</taxon>
        <taxon>Cerasicoccaceae</taxon>
        <taxon>Cerasicoccus</taxon>
    </lineage>
</organism>
<reference evidence="2" key="2">
    <citation type="submission" date="2020-09" db="EMBL/GenBank/DDBJ databases">
        <authorList>
            <person name="Sun Q."/>
            <person name="Kim S."/>
        </authorList>
    </citation>
    <scope>NUCLEOTIDE SEQUENCE</scope>
    <source>
        <strain evidence="2">KCTC 12870</strain>
    </source>
</reference>